<dbReference type="PRINTS" id="PR00090">
    <property type="entry name" value="RNGDIOXGNASE"/>
</dbReference>
<dbReference type="Pfam" id="PF00848">
    <property type="entry name" value="Ring_hydroxyl_A"/>
    <property type="match status" value="1"/>
</dbReference>
<dbReference type="PROSITE" id="PS51296">
    <property type="entry name" value="RIESKE"/>
    <property type="match status" value="1"/>
</dbReference>
<dbReference type="GO" id="GO:0005506">
    <property type="term" value="F:iron ion binding"/>
    <property type="evidence" value="ECO:0007669"/>
    <property type="project" value="InterPro"/>
</dbReference>
<accession>A0A1M4W449</accession>
<dbReference type="RefSeq" id="WP_073141460.1">
    <property type="nucleotide sequence ID" value="NZ_FQUV01000002.1"/>
</dbReference>
<dbReference type="SUPFAM" id="SSF50022">
    <property type="entry name" value="ISP domain"/>
    <property type="match status" value="1"/>
</dbReference>
<dbReference type="EMBL" id="FQUV01000002">
    <property type="protein sequence ID" value="SHE76074.1"/>
    <property type="molecule type" value="Genomic_DNA"/>
</dbReference>
<dbReference type="InterPro" id="IPR015879">
    <property type="entry name" value="Ring_hydroxy_dOase_asu_C_dom"/>
</dbReference>
<evidence type="ECO:0000313" key="8">
    <source>
        <dbReference type="EMBL" id="SHE76074.1"/>
    </source>
</evidence>
<dbReference type="OrthoDB" id="7456916at2"/>
<dbReference type="STRING" id="1486859.SAMN05444273_102492"/>
<dbReference type="GO" id="GO:0051213">
    <property type="term" value="F:dioxygenase activity"/>
    <property type="evidence" value="ECO:0007669"/>
    <property type="project" value="UniProtKB-KW"/>
</dbReference>
<sequence>MSTDLTAVIAPIEQARGLPNAHYIDEATFAEETAAVLHATWAGLAVGADVPENGDAKPMEFLGLPLLLIRDKDGDVRVFQNTCRHRGMILVSEPRKIEGAIRCPYHSWCYSTKGKLVATPHVGGPGMNTHEAIDNATLGLIEVRSHIWRDVVFVNISGTAAPFEEMHADLIARWSEFDQPMYHGGADSSFTLAANTNYKLAVENYCESYHLPWVHPGLNSYSRLEDHYNINEPDKYSGQGTLVYRQFEGEGGKRFPDFKGLSEMWNEGAEYITLYPNVLLAAQRDHGYAIILEPKSINQTLEHVHIYYAAPQVDDAMRVKNTALWKEVFEEDIFVVEGMQRGRYGPGFDGGRFSPAMDGPTHCFHAWVAQRILDYRQSHAVAAQ</sequence>
<dbReference type="InterPro" id="IPR036922">
    <property type="entry name" value="Rieske_2Fe-2S_sf"/>
</dbReference>
<dbReference type="AlphaFoldDB" id="A0A1M4W449"/>
<dbReference type="Gene3D" id="2.102.10.10">
    <property type="entry name" value="Rieske [2Fe-2S] iron-sulphur domain"/>
    <property type="match status" value="1"/>
</dbReference>
<evidence type="ECO:0000256" key="1">
    <source>
        <dbReference type="ARBA" id="ARBA00001962"/>
    </source>
</evidence>
<keyword evidence="8" id="KW-0223">Dioxygenase</keyword>
<evidence type="ECO:0000313" key="9">
    <source>
        <dbReference type="Proteomes" id="UP000184144"/>
    </source>
</evidence>
<evidence type="ECO:0000256" key="5">
    <source>
        <dbReference type="ARBA" id="ARBA00023004"/>
    </source>
</evidence>
<dbReference type="Proteomes" id="UP000184144">
    <property type="component" value="Unassembled WGS sequence"/>
</dbReference>
<evidence type="ECO:0000256" key="3">
    <source>
        <dbReference type="ARBA" id="ARBA00022723"/>
    </source>
</evidence>
<dbReference type="PANTHER" id="PTHR43756:SF5">
    <property type="entry name" value="CHOLINE MONOOXYGENASE, CHLOROPLASTIC"/>
    <property type="match status" value="1"/>
</dbReference>
<keyword evidence="2" id="KW-0001">2Fe-2S</keyword>
<dbReference type="CDD" id="cd00680">
    <property type="entry name" value="RHO_alpha_C"/>
    <property type="match status" value="1"/>
</dbReference>
<dbReference type="PANTHER" id="PTHR43756">
    <property type="entry name" value="CHOLINE MONOOXYGENASE, CHLOROPLASTIC"/>
    <property type="match status" value="1"/>
</dbReference>
<evidence type="ECO:0000256" key="2">
    <source>
        <dbReference type="ARBA" id="ARBA00022714"/>
    </source>
</evidence>
<name>A0A1M4W449_9RHOB</name>
<evidence type="ECO:0000256" key="6">
    <source>
        <dbReference type="ARBA" id="ARBA00023014"/>
    </source>
</evidence>
<dbReference type="Gene3D" id="3.90.380.10">
    <property type="entry name" value="Naphthalene 1,2-dioxygenase Alpha Subunit, Chain A, domain 1"/>
    <property type="match status" value="1"/>
</dbReference>
<organism evidence="8 9">
    <name type="scientific">Litoreibacter ascidiaceicola</name>
    <dbReference type="NCBI Taxonomy" id="1486859"/>
    <lineage>
        <taxon>Bacteria</taxon>
        <taxon>Pseudomonadati</taxon>
        <taxon>Pseudomonadota</taxon>
        <taxon>Alphaproteobacteria</taxon>
        <taxon>Rhodobacterales</taxon>
        <taxon>Roseobacteraceae</taxon>
        <taxon>Litoreibacter</taxon>
    </lineage>
</organism>
<dbReference type="InterPro" id="IPR017941">
    <property type="entry name" value="Rieske_2Fe-2S"/>
</dbReference>
<feature type="domain" description="Rieske" evidence="7">
    <location>
        <begin position="43"/>
        <end position="154"/>
    </location>
</feature>
<gene>
    <name evidence="8" type="ORF">SAMN05444273_102492</name>
</gene>
<dbReference type="CDD" id="cd03469">
    <property type="entry name" value="Rieske_RO_Alpha_N"/>
    <property type="match status" value="1"/>
</dbReference>
<dbReference type="InterPro" id="IPR001663">
    <property type="entry name" value="Rng_hydr_dOase-A"/>
</dbReference>
<keyword evidence="6" id="KW-0411">Iron-sulfur</keyword>
<keyword evidence="5" id="KW-0408">Iron</keyword>
<dbReference type="SUPFAM" id="SSF55961">
    <property type="entry name" value="Bet v1-like"/>
    <property type="match status" value="1"/>
</dbReference>
<protein>
    <submittedName>
        <fullName evidence="8">Phenylpropionate dioxygenase, large terminal subunit</fullName>
    </submittedName>
</protein>
<proteinExistence type="predicted"/>
<evidence type="ECO:0000256" key="4">
    <source>
        <dbReference type="ARBA" id="ARBA00023002"/>
    </source>
</evidence>
<evidence type="ECO:0000259" key="7">
    <source>
        <dbReference type="PROSITE" id="PS51296"/>
    </source>
</evidence>
<keyword evidence="4" id="KW-0560">Oxidoreductase</keyword>
<keyword evidence="9" id="KW-1185">Reference proteome</keyword>
<dbReference type="GO" id="GO:0051537">
    <property type="term" value="F:2 iron, 2 sulfur cluster binding"/>
    <property type="evidence" value="ECO:0007669"/>
    <property type="project" value="UniProtKB-KW"/>
</dbReference>
<dbReference type="Pfam" id="PF00355">
    <property type="entry name" value="Rieske"/>
    <property type="match status" value="1"/>
</dbReference>
<reference evidence="9" key="1">
    <citation type="submission" date="2016-11" db="EMBL/GenBank/DDBJ databases">
        <authorList>
            <person name="Varghese N."/>
            <person name="Submissions S."/>
        </authorList>
    </citation>
    <scope>NUCLEOTIDE SEQUENCE [LARGE SCALE GENOMIC DNA]</scope>
    <source>
        <strain evidence="9">DSM 100566</strain>
    </source>
</reference>
<comment type="cofactor">
    <cofactor evidence="1">
        <name>Fe cation</name>
        <dbReference type="ChEBI" id="CHEBI:24875"/>
    </cofactor>
</comment>
<keyword evidence="3" id="KW-0479">Metal-binding</keyword>